<keyword evidence="5" id="KW-0698">rRNA processing</keyword>
<protein>
    <recommendedName>
        <fullName evidence="5">Putative ribosomal RNA large subunit methyltransferase H</fullName>
        <ecNumber evidence="5">2.1.1.177</ecNumber>
    </recommendedName>
    <alternativeName>
        <fullName evidence="5">23S rRNA (pseudouridine1915-N3)-methyltransferase</fullName>
    </alternativeName>
    <alternativeName>
        <fullName evidence="5">rRNA (pseudouridine-N3-)-methyltransferase RlmH</fullName>
    </alternativeName>
</protein>
<evidence type="ECO:0000256" key="2">
    <source>
        <dbReference type="ARBA" id="ARBA00022679"/>
    </source>
</evidence>
<accession>A0A8E7EJZ5</accession>
<dbReference type="CDD" id="cd18081">
    <property type="entry name" value="RlmH-like"/>
    <property type="match status" value="1"/>
</dbReference>
<gene>
    <name evidence="5" type="primary">rlmH</name>
    <name evidence="6" type="ORF">KHC33_03640</name>
</gene>
<evidence type="ECO:0000313" key="6">
    <source>
        <dbReference type="EMBL" id="QVV89624.1"/>
    </source>
</evidence>
<keyword evidence="1 5" id="KW-0489">Methyltransferase</keyword>
<dbReference type="InterPro" id="IPR029028">
    <property type="entry name" value="Alpha/beta_knot_MTases"/>
</dbReference>
<dbReference type="PANTHER" id="PTHR33603">
    <property type="entry name" value="METHYLTRANSFERASE"/>
    <property type="match status" value="1"/>
</dbReference>
<dbReference type="SUPFAM" id="SSF75217">
    <property type="entry name" value="alpha/beta knot"/>
    <property type="match status" value="1"/>
</dbReference>
<dbReference type="EMBL" id="CP075546">
    <property type="protein sequence ID" value="QVV89624.1"/>
    <property type="molecule type" value="Genomic_DNA"/>
</dbReference>
<comment type="similarity">
    <text evidence="4 5">Belongs to the RNA methyltransferase RlmH family.</text>
</comment>
<dbReference type="GO" id="GO:0070038">
    <property type="term" value="F:rRNA (pseudouridine-N3-)-methyltransferase activity"/>
    <property type="evidence" value="ECO:0007669"/>
    <property type="project" value="UniProtKB-UniRule"/>
</dbReference>
<name>A0A8E7EJZ5_9EURY</name>
<dbReference type="Proteomes" id="UP000680656">
    <property type="component" value="Chromosome"/>
</dbReference>
<evidence type="ECO:0000256" key="1">
    <source>
        <dbReference type="ARBA" id="ARBA00022603"/>
    </source>
</evidence>
<dbReference type="KEGG" id="mrtj:KHC33_03640"/>
<dbReference type="InterPro" id="IPR003742">
    <property type="entry name" value="RlmH-like"/>
</dbReference>
<feature type="binding site" evidence="5">
    <location>
        <position position="113"/>
    </location>
    <ligand>
        <name>S-adenosyl-L-methionine</name>
        <dbReference type="ChEBI" id="CHEBI:59789"/>
    </ligand>
</feature>
<feature type="binding site" evidence="5">
    <location>
        <position position="81"/>
    </location>
    <ligand>
        <name>S-adenosyl-L-methionine</name>
        <dbReference type="ChEBI" id="CHEBI:59789"/>
    </ligand>
</feature>
<keyword evidence="5" id="KW-0963">Cytoplasm</keyword>
<keyword evidence="3 5" id="KW-0949">S-adenosyl-L-methionine</keyword>
<dbReference type="HAMAP" id="MF_00658">
    <property type="entry name" value="23SrRNA_methyltr_H"/>
    <property type="match status" value="1"/>
</dbReference>
<dbReference type="PANTHER" id="PTHR33603:SF1">
    <property type="entry name" value="RIBOSOMAL RNA LARGE SUBUNIT METHYLTRANSFERASE H"/>
    <property type="match status" value="1"/>
</dbReference>
<reference evidence="6 7" key="1">
    <citation type="submission" date="2021-05" db="EMBL/GenBank/DDBJ databases">
        <title>A novel Methanospirillum isolate from a pyrite-forming mixed culture.</title>
        <authorList>
            <person name="Bunk B."/>
            <person name="Sproer C."/>
            <person name="Spring S."/>
            <person name="Pester M."/>
        </authorList>
    </citation>
    <scope>NUCLEOTIDE SEQUENCE [LARGE SCALE GENOMIC DNA]</scope>
    <source>
        <strain evidence="6 7">J.3.6.1-F.2.7.3</strain>
    </source>
</reference>
<evidence type="ECO:0000256" key="4">
    <source>
        <dbReference type="ARBA" id="ARBA00038303"/>
    </source>
</evidence>
<comment type="catalytic activity">
    <reaction evidence="5">
        <text>pseudouridine(1915) in 23S rRNA + S-adenosyl-L-methionine = N(3)-methylpseudouridine(1915) in 23S rRNA + S-adenosyl-L-homocysteine + H(+)</text>
        <dbReference type="Rhea" id="RHEA:42752"/>
        <dbReference type="Rhea" id="RHEA-COMP:10221"/>
        <dbReference type="Rhea" id="RHEA-COMP:10222"/>
        <dbReference type="ChEBI" id="CHEBI:15378"/>
        <dbReference type="ChEBI" id="CHEBI:57856"/>
        <dbReference type="ChEBI" id="CHEBI:59789"/>
        <dbReference type="ChEBI" id="CHEBI:65314"/>
        <dbReference type="ChEBI" id="CHEBI:74486"/>
        <dbReference type="EC" id="2.1.1.177"/>
    </reaction>
</comment>
<dbReference type="RefSeq" id="WP_214420416.1">
    <property type="nucleotide sequence ID" value="NZ_CP075546.1"/>
</dbReference>
<keyword evidence="2 5" id="KW-0808">Transferase</keyword>
<organism evidence="6 7">
    <name type="scientific">Methanospirillum purgamenti</name>
    <dbReference type="NCBI Taxonomy" id="2834276"/>
    <lineage>
        <taxon>Archaea</taxon>
        <taxon>Methanobacteriati</taxon>
        <taxon>Methanobacteriota</taxon>
        <taxon>Stenosarchaea group</taxon>
        <taxon>Methanomicrobia</taxon>
        <taxon>Methanomicrobiales</taxon>
        <taxon>Methanospirillaceae</taxon>
        <taxon>Methanospirillum</taxon>
    </lineage>
</organism>
<sequence>MITILMVRIKLFVIGKVKESYIREAIADYAKRIGSYCQIECKEFLESTIPDDHPASVDGAKKNEGEKLCSGITQQDYVIALDRTGKTNTSEGLADIIKSCEVNGPYQIVFLIGGPHGLSVSCKNRADYILSMSAMTFPHQLARLLLYEQIYRAFTIIRGQPYHR</sequence>
<dbReference type="Pfam" id="PF02590">
    <property type="entry name" value="SPOUT_MTase"/>
    <property type="match status" value="1"/>
</dbReference>
<dbReference type="AlphaFoldDB" id="A0A8E7EJZ5"/>
<evidence type="ECO:0000313" key="7">
    <source>
        <dbReference type="Proteomes" id="UP000680656"/>
    </source>
</evidence>
<dbReference type="GeneID" id="65566436"/>
<dbReference type="EC" id="2.1.1.177" evidence="5"/>
<feature type="binding site" evidence="5">
    <location>
        <begin position="132"/>
        <end position="137"/>
    </location>
    <ligand>
        <name>S-adenosyl-L-methionine</name>
        <dbReference type="ChEBI" id="CHEBI:59789"/>
    </ligand>
</feature>
<evidence type="ECO:0000256" key="3">
    <source>
        <dbReference type="ARBA" id="ARBA00022691"/>
    </source>
</evidence>
<evidence type="ECO:0000256" key="5">
    <source>
        <dbReference type="HAMAP-Rule" id="MF_00658"/>
    </source>
</evidence>
<dbReference type="InterPro" id="IPR029026">
    <property type="entry name" value="tRNA_m1G_MTases_N"/>
</dbReference>
<comment type="subcellular location">
    <subcellularLocation>
        <location evidence="5">Cytoplasm</location>
    </subcellularLocation>
</comment>
<proteinExistence type="inferred from homology"/>
<comment type="function">
    <text evidence="5">Specifically methylates the pseudouridine at position 1915 (m3Psi1915) in 23S rRNA.</text>
</comment>
<keyword evidence="7" id="KW-1185">Reference proteome</keyword>
<dbReference type="GO" id="GO:0005737">
    <property type="term" value="C:cytoplasm"/>
    <property type="evidence" value="ECO:0007669"/>
    <property type="project" value="UniProtKB-SubCell"/>
</dbReference>
<dbReference type="PIRSF" id="PIRSF004505">
    <property type="entry name" value="MT_bac"/>
    <property type="match status" value="1"/>
</dbReference>
<dbReference type="Gene3D" id="3.40.1280.10">
    <property type="match status" value="1"/>
</dbReference>